<protein>
    <submittedName>
        <fullName evidence="2">Uncharacterized protein</fullName>
    </submittedName>
</protein>
<accession>A0A6C0HIK9</accession>
<reference evidence="2" key="1">
    <citation type="journal article" date="2020" name="Nature">
        <title>Giant virus diversity and host interactions through global metagenomics.</title>
        <authorList>
            <person name="Schulz F."/>
            <person name="Roux S."/>
            <person name="Paez-Espino D."/>
            <person name="Jungbluth S."/>
            <person name="Walsh D.A."/>
            <person name="Denef V.J."/>
            <person name="McMahon K.D."/>
            <person name="Konstantinidis K.T."/>
            <person name="Eloe-Fadrosh E.A."/>
            <person name="Kyrpides N.C."/>
            <person name="Woyke T."/>
        </authorList>
    </citation>
    <scope>NUCLEOTIDE SEQUENCE</scope>
    <source>
        <strain evidence="2">GVMAG-M-3300023184-120</strain>
    </source>
</reference>
<evidence type="ECO:0000256" key="1">
    <source>
        <dbReference type="SAM" id="MobiDB-lite"/>
    </source>
</evidence>
<proteinExistence type="predicted"/>
<organism evidence="2">
    <name type="scientific">viral metagenome</name>
    <dbReference type="NCBI Taxonomy" id="1070528"/>
    <lineage>
        <taxon>unclassified sequences</taxon>
        <taxon>metagenomes</taxon>
        <taxon>organismal metagenomes</taxon>
    </lineage>
</organism>
<name>A0A6C0HIK9_9ZZZZ</name>
<evidence type="ECO:0000313" key="2">
    <source>
        <dbReference type="EMBL" id="QHT80284.1"/>
    </source>
</evidence>
<sequence length="59" mass="6592">MSKTKGGGLLFLDLGKGVTAGEGPTYGGKRTFFQRLFGSSKSAKRRSQSKKKKTRRRRR</sequence>
<dbReference type="EMBL" id="MN739967">
    <property type="protein sequence ID" value="QHT80284.1"/>
    <property type="molecule type" value="Genomic_DNA"/>
</dbReference>
<dbReference type="AlphaFoldDB" id="A0A6C0HIK9"/>
<feature type="region of interest" description="Disordered" evidence="1">
    <location>
        <begin position="37"/>
        <end position="59"/>
    </location>
</feature>
<feature type="compositionally biased region" description="Basic residues" evidence="1">
    <location>
        <begin position="42"/>
        <end position="59"/>
    </location>
</feature>